<comment type="similarity">
    <text evidence="2">Belongs to the bacterial solute-binding protein 8 family.</text>
</comment>
<reference evidence="12 13" key="1">
    <citation type="submission" date="2018-07" db="EMBL/GenBank/DDBJ databases">
        <title>Genomic Encyclopedia of Type Strains, Phase III (KMG-III): the genomes of soil and plant-associated and newly described type strains.</title>
        <authorList>
            <person name="Whitman W."/>
        </authorList>
    </citation>
    <scope>NUCLEOTIDE SEQUENCE [LARGE SCALE GENOMIC DNA]</scope>
    <source>
        <strain evidence="12 13">CECT 7287</strain>
    </source>
</reference>
<evidence type="ECO:0000259" key="11">
    <source>
        <dbReference type="PROSITE" id="PS50983"/>
    </source>
</evidence>
<dbReference type="OrthoDB" id="2652069at2"/>
<dbReference type="Proteomes" id="UP000256977">
    <property type="component" value="Unassembled WGS sequence"/>
</dbReference>
<keyword evidence="8" id="KW-0175">Coiled coil</keyword>
<evidence type="ECO:0000313" key="12">
    <source>
        <dbReference type="EMBL" id="RED59417.1"/>
    </source>
</evidence>
<dbReference type="InterPro" id="IPR051313">
    <property type="entry name" value="Bact_iron-sidero_bind"/>
</dbReference>
<proteinExistence type="inferred from homology"/>
<evidence type="ECO:0000256" key="3">
    <source>
        <dbReference type="ARBA" id="ARBA00022448"/>
    </source>
</evidence>
<evidence type="ECO:0000256" key="9">
    <source>
        <dbReference type="SAM" id="MobiDB-lite"/>
    </source>
</evidence>
<dbReference type="Pfam" id="PF01497">
    <property type="entry name" value="Peripla_BP_2"/>
    <property type="match status" value="1"/>
</dbReference>
<evidence type="ECO:0000256" key="5">
    <source>
        <dbReference type="ARBA" id="ARBA00023015"/>
    </source>
</evidence>
<dbReference type="GO" id="GO:0043565">
    <property type="term" value="F:sequence-specific DNA binding"/>
    <property type="evidence" value="ECO:0007669"/>
    <property type="project" value="InterPro"/>
</dbReference>
<dbReference type="PROSITE" id="PS50983">
    <property type="entry name" value="FE_B12_PBP"/>
    <property type="match status" value="1"/>
</dbReference>
<dbReference type="Pfam" id="PF12833">
    <property type="entry name" value="HTH_18"/>
    <property type="match status" value="1"/>
</dbReference>
<evidence type="ECO:0000256" key="1">
    <source>
        <dbReference type="ARBA" id="ARBA00004196"/>
    </source>
</evidence>
<feature type="compositionally biased region" description="Low complexity" evidence="9">
    <location>
        <begin position="346"/>
        <end position="360"/>
    </location>
</feature>
<dbReference type="InterPro" id="IPR002491">
    <property type="entry name" value="ABC_transptr_periplasmic_BD"/>
</dbReference>
<sequence>MKLDNHIRLWNQVYIELIDIRDKEMERLEELRDYRLPASSFLYIKRGIGQICLDRVCHKVRSHHLVHCGKGTSLTITAEEELAYCLILYRASPSAPDRSEIARLMEEGNPFQFRYVFAPRYPMLLSDKVERMCREWREATELSKVQVKSLFYQFIYELLWQLHQQQVEPVKPDMVAEAVRYIQEHYNRPLTLDAIAKALDYSSGHLSRLFKLKLHTSPIHFLGQVRALRTMQLLVETEATLQEIAEAVGFPDAHSLSRSFKKHTGVAPTYYRQCGGRLSENQDLPTAMQGIAVSRISELPYTDIENHYQMMTGRELDMQKRSKIAAMTTVLGLTLLMGACSNSTNSPADSAAQPSASAKSGEPATSPSASATGGQEQEAQPTTRTISTPKGDVVVPANPQRVAADQYMGHLLKLGIVPIGVRTFMLDEGWMAGAGIEKETLAKIEDLGGFPMNLEKLTSLEPDLIIGSVEDSIEQYEKIGTTVFLPYWTPEMSTAGPLEKFRSVSDIFGKREEAEQWIADYEKKAAEAREQIKGIVKEGETVSVVQFADKAAFVLAAEGGNYGSSTIYGTLQLPPTDIAKNMKAGFESISAEMLPEYMGDHIFVYYGAKEATDKMMDSKLWKGLPAVQNNRVYVFGNEYYDEFVMEDPYSLEQQLDTIVGLLLNNKQ</sequence>
<accession>A0A3D9ICL8</accession>
<dbReference type="PANTHER" id="PTHR30532:SF26">
    <property type="entry name" value="IRON(3+)-HYDROXAMATE-BINDING PROTEIN FHUD"/>
    <property type="match status" value="1"/>
</dbReference>
<dbReference type="SUPFAM" id="SSF46689">
    <property type="entry name" value="Homeodomain-like"/>
    <property type="match status" value="2"/>
</dbReference>
<dbReference type="InterPro" id="IPR009057">
    <property type="entry name" value="Homeodomain-like_sf"/>
</dbReference>
<feature type="compositionally biased region" description="Polar residues" evidence="9">
    <location>
        <begin position="363"/>
        <end position="388"/>
    </location>
</feature>
<evidence type="ECO:0000256" key="8">
    <source>
        <dbReference type="SAM" id="Coils"/>
    </source>
</evidence>
<dbReference type="PANTHER" id="PTHR30532">
    <property type="entry name" value="IRON III DICITRATE-BINDING PERIPLASMIC PROTEIN"/>
    <property type="match status" value="1"/>
</dbReference>
<dbReference type="PROSITE" id="PS01124">
    <property type="entry name" value="HTH_ARAC_FAMILY_2"/>
    <property type="match status" value="1"/>
</dbReference>
<keyword evidence="5" id="KW-0805">Transcription regulation</keyword>
<organism evidence="12 13">
    <name type="scientific">Cohnella phaseoli</name>
    <dbReference type="NCBI Taxonomy" id="456490"/>
    <lineage>
        <taxon>Bacteria</taxon>
        <taxon>Bacillati</taxon>
        <taxon>Bacillota</taxon>
        <taxon>Bacilli</taxon>
        <taxon>Bacillales</taxon>
        <taxon>Paenibacillaceae</taxon>
        <taxon>Cohnella</taxon>
    </lineage>
</organism>
<keyword evidence="13" id="KW-1185">Reference proteome</keyword>
<dbReference type="AlphaFoldDB" id="A0A3D9ICL8"/>
<protein>
    <submittedName>
        <fullName evidence="12">Iron complex transport system substrate-binding protein</fullName>
    </submittedName>
</protein>
<dbReference type="SMART" id="SM00342">
    <property type="entry name" value="HTH_ARAC"/>
    <property type="match status" value="1"/>
</dbReference>
<dbReference type="GO" id="GO:0030288">
    <property type="term" value="C:outer membrane-bounded periplasmic space"/>
    <property type="evidence" value="ECO:0007669"/>
    <property type="project" value="TreeGrafter"/>
</dbReference>
<evidence type="ECO:0000256" key="2">
    <source>
        <dbReference type="ARBA" id="ARBA00008814"/>
    </source>
</evidence>
<keyword evidence="6" id="KW-0238">DNA-binding</keyword>
<dbReference type="SUPFAM" id="SSF53807">
    <property type="entry name" value="Helical backbone' metal receptor"/>
    <property type="match status" value="1"/>
</dbReference>
<keyword evidence="4" id="KW-0732">Signal</keyword>
<name>A0A3D9ICL8_9BACL</name>
<dbReference type="InterPro" id="IPR018060">
    <property type="entry name" value="HTH_AraC"/>
</dbReference>
<dbReference type="InterPro" id="IPR018062">
    <property type="entry name" value="HTH_AraC-typ_CS"/>
</dbReference>
<comment type="caution">
    <text evidence="12">The sequence shown here is derived from an EMBL/GenBank/DDBJ whole genome shotgun (WGS) entry which is preliminary data.</text>
</comment>
<dbReference type="Gene3D" id="3.40.50.1980">
    <property type="entry name" value="Nitrogenase molybdenum iron protein domain"/>
    <property type="match status" value="2"/>
</dbReference>
<dbReference type="RefSeq" id="WP_116064329.1">
    <property type="nucleotide sequence ID" value="NZ_QRDZ01000031.1"/>
</dbReference>
<keyword evidence="3" id="KW-0813">Transport</keyword>
<evidence type="ECO:0000256" key="6">
    <source>
        <dbReference type="ARBA" id="ARBA00023125"/>
    </source>
</evidence>
<feature type="coiled-coil region" evidence="8">
    <location>
        <begin position="511"/>
        <end position="538"/>
    </location>
</feature>
<evidence type="ECO:0000256" key="7">
    <source>
        <dbReference type="ARBA" id="ARBA00023163"/>
    </source>
</evidence>
<feature type="domain" description="Fe/B12 periplasmic-binding" evidence="11">
    <location>
        <begin position="399"/>
        <end position="666"/>
    </location>
</feature>
<dbReference type="Gene3D" id="1.10.10.60">
    <property type="entry name" value="Homeodomain-like"/>
    <property type="match status" value="2"/>
</dbReference>
<gene>
    <name evidence="12" type="ORF">DFP98_13110</name>
</gene>
<dbReference type="GO" id="GO:0003700">
    <property type="term" value="F:DNA-binding transcription factor activity"/>
    <property type="evidence" value="ECO:0007669"/>
    <property type="project" value="InterPro"/>
</dbReference>
<comment type="subcellular location">
    <subcellularLocation>
        <location evidence="1">Cell envelope</location>
    </subcellularLocation>
</comment>
<feature type="domain" description="HTH araC/xylS-type" evidence="10">
    <location>
        <begin position="176"/>
        <end position="274"/>
    </location>
</feature>
<evidence type="ECO:0000313" key="13">
    <source>
        <dbReference type="Proteomes" id="UP000256977"/>
    </source>
</evidence>
<dbReference type="EMBL" id="QRDZ01000031">
    <property type="protein sequence ID" value="RED59417.1"/>
    <property type="molecule type" value="Genomic_DNA"/>
</dbReference>
<feature type="region of interest" description="Disordered" evidence="9">
    <location>
        <begin position="344"/>
        <end position="394"/>
    </location>
</feature>
<dbReference type="GO" id="GO:1901678">
    <property type="term" value="P:iron coordination entity transport"/>
    <property type="evidence" value="ECO:0007669"/>
    <property type="project" value="UniProtKB-ARBA"/>
</dbReference>
<evidence type="ECO:0000259" key="10">
    <source>
        <dbReference type="PROSITE" id="PS01124"/>
    </source>
</evidence>
<keyword evidence="7" id="KW-0804">Transcription</keyword>
<dbReference type="PROSITE" id="PS00041">
    <property type="entry name" value="HTH_ARAC_FAMILY_1"/>
    <property type="match status" value="1"/>
</dbReference>
<evidence type="ECO:0000256" key="4">
    <source>
        <dbReference type="ARBA" id="ARBA00022729"/>
    </source>
</evidence>